<dbReference type="OrthoDB" id="9784339at2"/>
<evidence type="ECO:0000256" key="4">
    <source>
        <dbReference type="ARBA" id="ARBA00022912"/>
    </source>
</evidence>
<evidence type="ECO:0000256" key="5">
    <source>
        <dbReference type="ARBA" id="ARBA00051722"/>
    </source>
</evidence>
<feature type="active site" description="Nucleophile" evidence="6">
    <location>
        <position position="9"/>
    </location>
</feature>
<protein>
    <recommendedName>
        <fullName evidence="2">protein-tyrosine-phosphatase</fullName>
        <ecNumber evidence="2">3.1.3.48</ecNumber>
    </recommendedName>
</protein>
<name>A0A4R2NYX2_RHOAD</name>
<comment type="caution">
    <text evidence="8">The sequence shown here is derived from an EMBL/GenBank/DDBJ whole genome shotgun (WGS) entry which is preliminary data.</text>
</comment>
<evidence type="ECO:0000313" key="8">
    <source>
        <dbReference type="EMBL" id="TCP27327.1"/>
    </source>
</evidence>
<dbReference type="InterPro" id="IPR036196">
    <property type="entry name" value="Ptyr_pPase_sf"/>
</dbReference>
<dbReference type="SUPFAM" id="SSF52788">
    <property type="entry name" value="Phosphotyrosine protein phosphatases I"/>
    <property type="match status" value="1"/>
</dbReference>
<dbReference type="PRINTS" id="PR00719">
    <property type="entry name" value="LMWPTPASE"/>
</dbReference>
<feature type="domain" description="Phosphotyrosine protein phosphatase I" evidence="7">
    <location>
        <begin position="3"/>
        <end position="141"/>
    </location>
</feature>
<reference evidence="8 9" key="1">
    <citation type="submission" date="2019-03" db="EMBL/GenBank/DDBJ databases">
        <title>Genomic Encyclopedia of Type Strains, Phase IV (KMG-IV): sequencing the most valuable type-strain genomes for metagenomic binning, comparative biology and taxonomic classification.</title>
        <authorList>
            <person name="Goeker M."/>
        </authorList>
    </citation>
    <scope>NUCLEOTIDE SEQUENCE [LARGE SCALE GENOMIC DNA]</scope>
    <source>
        <strain evidence="8 9">DSM 2781</strain>
    </source>
</reference>
<sequence>MVKSVLTVCTGNICRSPVAEAALRMELPGMTIGSAGLHALVGQDTDPDSAAAATRQGIVMAPHSARQFDEVIGRGADLILVMETHHRQEIAARWPQFLGKTFLLGHFDSTREVPDPYRQPIGMHERAVEIIAQCTQSWTRHLKQMTA</sequence>
<dbReference type="Gene3D" id="3.40.50.2300">
    <property type="match status" value="1"/>
</dbReference>
<dbReference type="InterPro" id="IPR050438">
    <property type="entry name" value="LMW_PTPase"/>
</dbReference>
<evidence type="ECO:0000313" key="9">
    <source>
        <dbReference type="Proteomes" id="UP000295733"/>
    </source>
</evidence>
<dbReference type="InterPro" id="IPR023485">
    <property type="entry name" value="Ptyr_pPase"/>
</dbReference>
<dbReference type="EMBL" id="SLXL01000001">
    <property type="protein sequence ID" value="TCP27327.1"/>
    <property type="molecule type" value="Genomic_DNA"/>
</dbReference>
<dbReference type="PANTHER" id="PTHR11717:SF31">
    <property type="entry name" value="LOW MOLECULAR WEIGHT PROTEIN-TYROSINE-PHOSPHATASE ETP-RELATED"/>
    <property type="match status" value="1"/>
</dbReference>
<dbReference type="Proteomes" id="UP000295733">
    <property type="component" value="Unassembled WGS sequence"/>
</dbReference>
<dbReference type="EC" id="3.1.3.48" evidence="2"/>
<accession>A0A4R2NYX2</accession>
<evidence type="ECO:0000256" key="2">
    <source>
        <dbReference type="ARBA" id="ARBA00013064"/>
    </source>
</evidence>
<comment type="similarity">
    <text evidence="1">Belongs to the low molecular weight phosphotyrosine protein phosphatase family.</text>
</comment>
<dbReference type="GO" id="GO:0004725">
    <property type="term" value="F:protein tyrosine phosphatase activity"/>
    <property type="evidence" value="ECO:0007669"/>
    <property type="project" value="UniProtKB-EC"/>
</dbReference>
<feature type="active site" description="Proton donor" evidence="6">
    <location>
        <position position="115"/>
    </location>
</feature>
<dbReference type="PANTHER" id="PTHR11717">
    <property type="entry name" value="LOW MOLECULAR WEIGHT PROTEIN TYROSINE PHOSPHATASE"/>
    <property type="match status" value="1"/>
</dbReference>
<evidence type="ECO:0000256" key="1">
    <source>
        <dbReference type="ARBA" id="ARBA00011063"/>
    </source>
</evidence>
<evidence type="ECO:0000259" key="7">
    <source>
        <dbReference type="SMART" id="SM00226"/>
    </source>
</evidence>
<dbReference type="CDD" id="cd16343">
    <property type="entry name" value="LMWPTP"/>
    <property type="match status" value="1"/>
</dbReference>
<evidence type="ECO:0000256" key="6">
    <source>
        <dbReference type="PIRSR" id="PIRSR617867-1"/>
    </source>
</evidence>
<dbReference type="SMART" id="SM00226">
    <property type="entry name" value="LMWPc"/>
    <property type="match status" value="1"/>
</dbReference>
<comment type="catalytic activity">
    <reaction evidence="5">
        <text>O-phospho-L-tyrosyl-[protein] + H2O = L-tyrosyl-[protein] + phosphate</text>
        <dbReference type="Rhea" id="RHEA:10684"/>
        <dbReference type="Rhea" id="RHEA-COMP:10136"/>
        <dbReference type="Rhea" id="RHEA-COMP:20101"/>
        <dbReference type="ChEBI" id="CHEBI:15377"/>
        <dbReference type="ChEBI" id="CHEBI:43474"/>
        <dbReference type="ChEBI" id="CHEBI:46858"/>
        <dbReference type="ChEBI" id="CHEBI:61978"/>
        <dbReference type="EC" id="3.1.3.48"/>
    </reaction>
</comment>
<dbReference type="InterPro" id="IPR017867">
    <property type="entry name" value="Tyr_phospatase_low_mol_wt"/>
</dbReference>
<dbReference type="AlphaFoldDB" id="A0A4R2NYX2"/>
<keyword evidence="4" id="KW-0904">Protein phosphatase</keyword>
<feature type="active site" evidence="6">
    <location>
        <position position="15"/>
    </location>
</feature>
<organism evidence="8 9">
    <name type="scientific">Rhodovulum adriaticum</name>
    <name type="common">Rhodopseudomonas adriatica</name>
    <dbReference type="NCBI Taxonomy" id="35804"/>
    <lineage>
        <taxon>Bacteria</taxon>
        <taxon>Pseudomonadati</taxon>
        <taxon>Pseudomonadota</taxon>
        <taxon>Alphaproteobacteria</taxon>
        <taxon>Rhodobacterales</taxon>
        <taxon>Paracoccaceae</taxon>
        <taxon>Rhodovulum</taxon>
    </lineage>
</organism>
<dbReference type="Pfam" id="PF01451">
    <property type="entry name" value="LMWPc"/>
    <property type="match status" value="1"/>
</dbReference>
<gene>
    <name evidence="8" type="ORF">EV656_101233</name>
</gene>
<keyword evidence="3" id="KW-0378">Hydrolase</keyword>
<evidence type="ECO:0000256" key="3">
    <source>
        <dbReference type="ARBA" id="ARBA00022801"/>
    </source>
</evidence>
<dbReference type="RefSeq" id="WP_132598603.1">
    <property type="nucleotide sequence ID" value="NZ_NRRP01000001.1"/>
</dbReference>
<keyword evidence="9" id="KW-1185">Reference proteome</keyword>
<proteinExistence type="inferred from homology"/>